<protein>
    <submittedName>
        <fullName evidence="1">Uncharacterized protein</fullName>
    </submittedName>
</protein>
<dbReference type="Proteomes" id="UP000001471">
    <property type="component" value="Unassembled WGS sequence"/>
</dbReference>
<name>B2VSX7_PYRTR</name>
<dbReference type="EMBL" id="DS231615">
    <property type="protein sequence ID" value="EDU40199.1"/>
    <property type="molecule type" value="Genomic_DNA"/>
</dbReference>
<evidence type="ECO:0000313" key="2">
    <source>
        <dbReference type="Proteomes" id="UP000001471"/>
    </source>
</evidence>
<dbReference type="HOGENOM" id="CLU_2689014_0_0_1"/>
<dbReference type="InParanoid" id="B2VSX7"/>
<evidence type="ECO:0000313" key="1">
    <source>
        <dbReference type="EMBL" id="EDU40199.1"/>
    </source>
</evidence>
<sequence>MPDMSEHVAAYLPEKEHVLEGTDAMMGICSRAAAAMSGVMLVQLCHHGMLRVITSDLAQDGAVWPVKTCVFNST</sequence>
<dbReference type="AlphaFoldDB" id="B2VSX7"/>
<accession>B2VSX7</accession>
<gene>
    <name evidence="1" type="ORF">PTRG_00761</name>
</gene>
<organism evidence="1 2">
    <name type="scientific">Pyrenophora tritici-repentis (strain Pt-1C-BFP)</name>
    <name type="common">Wheat tan spot fungus</name>
    <name type="synonym">Drechslera tritici-repentis</name>
    <dbReference type="NCBI Taxonomy" id="426418"/>
    <lineage>
        <taxon>Eukaryota</taxon>
        <taxon>Fungi</taxon>
        <taxon>Dikarya</taxon>
        <taxon>Ascomycota</taxon>
        <taxon>Pezizomycotina</taxon>
        <taxon>Dothideomycetes</taxon>
        <taxon>Pleosporomycetidae</taxon>
        <taxon>Pleosporales</taxon>
        <taxon>Pleosporineae</taxon>
        <taxon>Pleosporaceae</taxon>
        <taxon>Pyrenophora</taxon>
    </lineage>
</organism>
<reference evidence="2" key="1">
    <citation type="journal article" date="2013" name="G3 (Bethesda)">
        <title>Comparative genomics of a plant-pathogenic fungus, Pyrenophora tritici-repentis, reveals transduplication and the impact of repeat elements on pathogenicity and population divergence.</title>
        <authorList>
            <person name="Manning V.A."/>
            <person name="Pandelova I."/>
            <person name="Dhillon B."/>
            <person name="Wilhelm L.J."/>
            <person name="Goodwin S.B."/>
            <person name="Berlin A.M."/>
            <person name="Figueroa M."/>
            <person name="Freitag M."/>
            <person name="Hane J.K."/>
            <person name="Henrissat B."/>
            <person name="Holman W.H."/>
            <person name="Kodira C.D."/>
            <person name="Martin J."/>
            <person name="Oliver R.P."/>
            <person name="Robbertse B."/>
            <person name="Schackwitz W."/>
            <person name="Schwartz D.C."/>
            <person name="Spatafora J.W."/>
            <person name="Turgeon B.G."/>
            <person name="Yandava C."/>
            <person name="Young S."/>
            <person name="Zhou S."/>
            <person name="Zeng Q."/>
            <person name="Grigoriev I.V."/>
            <person name="Ma L.-J."/>
            <person name="Ciuffetti L.M."/>
        </authorList>
    </citation>
    <scope>NUCLEOTIDE SEQUENCE [LARGE SCALE GENOMIC DNA]</scope>
    <source>
        <strain evidence="2">Pt-1C-BFP</strain>
    </source>
</reference>
<proteinExistence type="predicted"/>